<dbReference type="CDD" id="cd09873">
    <property type="entry name" value="PIN_Pae0151-like"/>
    <property type="match status" value="1"/>
</dbReference>
<dbReference type="InterPro" id="IPR044153">
    <property type="entry name" value="PIN_Pae0151-like"/>
</dbReference>
<evidence type="ECO:0000259" key="2">
    <source>
        <dbReference type="Pfam" id="PF01850"/>
    </source>
</evidence>
<protein>
    <submittedName>
        <fullName evidence="3">Putative nucleic acid-binding protein</fullName>
    </submittedName>
</protein>
<evidence type="ECO:0000256" key="1">
    <source>
        <dbReference type="ARBA" id="ARBA00022842"/>
    </source>
</evidence>
<keyword evidence="1" id="KW-0460">Magnesium</keyword>
<organism evidence="3 4">
    <name type="scientific">Archaeoglobus fulgidus DSM 8774</name>
    <dbReference type="NCBI Taxonomy" id="1344584"/>
    <lineage>
        <taxon>Archaea</taxon>
        <taxon>Methanobacteriati</taxon>
        <taxon>Methanobacteriota</taxon>
        <taxon>Archaeoglobi</taxon>
        <taxon>Archaeoglobales</taxon>
        <taxon>Archaeoglobaceae</taxon>
        <taxon>Archaeoglobus</taxon>
    </lineage>
</organism>
<name>A0A075WCW6_ARCFL</name>
<reference evidence="3 4" key="1">
    <citation type="submission" date="2013-07" db="EMBL/GenBank/DDBJ databases">
        <title>Genome of Archaeoglobus fulgidus.</title>
        <authorList>
            <person name="Fiebig A."/>
            <person name="Birkeland N.-K."/>
        </authorList>
    </citation>
    <scope>NUCLEOTIDE SEQUENCE [LARGE SCALE GENOMIC DNA]</scope>
    <source>
        <strain evidence="3 4">DSM 8774</strain>
    </source>
</reference>
<evidence type="ECO:0000313" key="3">
    <source>
        <dbReference type="EMBL" id="AIG97437.1"/>
    </source>
</evidence>
<dbReference type="Proteomes" id="UP000028501">
    <property type="component" value="Chromosome"/>
</dbReference>
<dbReference type="PANTHER" id="PTHR35901:SF1">
    <property type="entry name" value="EXONUCLEASE VAPC9"/>
    <property type="match status" value="1"/>
</dbReference>
<dbReference type="AlphaFoldDB" id="A0A075WCW6"/>
<gene>
    <name evidence="3" type="ORF">AFULGI_00006360</name>
</gene>
<dbReference type="Gene3D" id="3.40.50.1010">
    <property type="entry name" value="5'-nuclease"/>
    <property type="match status" value="1"/>
</dbReference>
<dbReference type="EMBL" id="CP006577">
    <property type="protein sequence ID" value="AIG97437.1"/>
    <property type="molecule type" value="Genomic_DNA"/>
</dbReference>
<accession>A0A075WCW6</accession>
<dbReference type="PANTHER" id="PTHR35901">
    <property type="entry name" value="RIBONUCLEASE VAPC3"/>
    <property type="match status" value="1"/>
</dbReference>
<dbReference type="SUPFAM" id="SSF88723">
    <property type="entry name" value="PIN domain-like"/>
    <property type="match status" value="1"/>
</dbReference>
<proteinExistence type="predicted"/>
<feature type="domain" description="PIN" evidence="2">
    <location>
        <begin position="3"/>
        <end position="120"/>
    </location>
</feature>
<evidence type="ECO:0000313" key="4">
    <source>
        <dbReference type="Proteomes" id="UP000028501"/>
    </source>
</evidence>
<dbReference type="KEGG" id="afg:AFULGI_00006360"/>
<dbReference type="HOGENOM" id="CLU_121774_2_1_2"/>
<dbReference type="Pfam" id="PF01850">
    <property type="entry name" value="PIN"/>
    <property type="match status" value="1"/>
</dbReference>
<dbReference type="InterPro" id="IPR002716">
    <property type="entry name" value="PIN_dom"/>
</dbReference>
<sequence length="135" mass="15383">MPVIDSSVYAGVVVKDEFYEECKKYMIAEKSTLDLAFAEAGNVIWKHMKMGRITEGDAVKRTEALKRLINTSKVYSTESCLVDAVRLAVEYDVSVYDALFISLAVRLNEKLVTTDSKLYNRIRKTDLARFVECIR</sequence>
<dbReference type="InterPro" id="IPR051619">
    <property type="entry name" value="TypeII_TA_RNase_PINc/VapC"/>
</dbReference>
<dbReference type="InterPro" id="IPR029060">
    <property type="entry name" value="PIN-like_dom_sf"/>
</dbReference>